<organism evidence="1">
    <name type="scientific">marine sediment metagenome</name>
    <dbReference type="NCBI Taxonomy" id="412755"/>
    <lineage>
        <taxon>unclassified sequences</taxon>
        <taxon>metagenomes</taxon>
        <taxon>ecological metagenomes</taxon>
    </lineage>
</organism>
<reference evidence="1" key="1">
    <citation type="journal article" date="2014" name="Front. Microbiol.">
        <title>High frequency of phylogenetically diverse reductive dehalogenase-homologous genes in deep subseafloor sedimentary metagenomes.</title>
        <authorList>
            <person name="Kawai M."/>
            <person name="Futagami T."/>
            <person name="Toyoda A."/>
            <person name="Takaki Y."/>
            <person name="Nishi S."/>
            <person name="Hori S."/>
            <person name="Arai W."/>
            <person name="Tsubouchi T."/>
            <person name="Morono Y."/>
            <person name="Uchiyama I."/>
            <person name="Ito T."/>
            <person name="Fujiyama A."/>
            <person name="Inagaki F."/>
            <person name="Takami H."/>
        </authorList>
    </citation>
    <scope>NUCLEOTIDE SEQUENCE</scope>
    <source>
        <strain evidence="1">Expedition CK06-06</strain>
    </source>
</reference>
<gene>
    <name evidence="1" type="ORF">S03H2_57391</name>
</gene>
<evidence type="ECO:0008006" key="2">
    <source>
        <dbReference type="Google" id="ProtNLM"/>
    </source>
</evidence>
<name>X1IGV2_9ZZZZ</name>
<proteinExistence type="predicted"/>
<dbReference type="InterPro" id="IPR038494">
    <property type="entry name" value="IGPD_sf"/>
</dbReference>
<sequence length="35" mass="3794">DHHKLEALCKAFGRALHRATRITAPGVIPSTKGKL</sequence>
<accession>X1IGV2</accession>
<feature type="non-terminal residue" evidence="1">
    <location>
        <position position="1"/>
    </location>
</feature>
<dbReference type="AlphaFoldDB" id="X1IGV2"/>
<dbReference type="Gene3D" id="3.30.230.40">
    <property type="entry name" value="Imidazole glycerol phosphate dehydratase, domain 1"/>
    <property type="match status" value="1"/>
</dbReference>
<comment type="caution">
    <text evidence="1">The sequence shown here is derived from an EMBL/GenBank/DDBJ whole genome shotgun (WGS) entry which is preliminary data.</text>
</comment>
<dbReference type="EMBL" id="BARU01036788">
    <property type="protein sequence ID" value="GAH80942.1"/>
    <property type="molecule type" value="Genomic_DNA"/>
</dbReference>
<protein>
    <recommendedName>
        <fullName evidence="2">Imidazoleglycerol-phosphate dehydratase</fullName>
    </recommendedName>
</protein>
<evidence type="ECO:0000313" key="1">
    <source>
        <dbReference type="EMBL" id="GAH80942.1"/>
    </source>
</evidence>